<keyword evidence="2" id="KW-0813">Transport</keyword>
<feature type="transmembrane region" description="Helical" evidence="6">
    <location>
        <begin position="158"/>
        <end position="182"/>
    </location>
</feature>
<evidence type="ECO:0000313" key="9">
    <source>
        <dbReference type="Proteomes" id="UP000321332"/>
    </source>
</evidence>
<dbReference type="OMA" id="AWQVTLY"/>
<dbReference type="GO" id="GO:0005886">
    <property type="term" value="C:plasma membrane"/>
    <property type="evidence" value="ECO:0007669"/>
    <property type="project" value="UniProtKB-SubCell"/>
</dbReference>
<comment type="subcellular location">
    <subcellularLocation>
        <location evidence="1">Cell membrane</location>
        <topology evidence="1">Multi-pass membrane protein</topology>
    </subcellularLocation>
</comment>
<dbReference type="InterPro" id="IPR052524">
    <property type="entry name" value="MFS_Cyanate_Porter"/>
</dbReference>
<dbReference type="InterPro" id="IPR011701">
    <property type="entry name" value="MFS"/>
</dbReference>
<keyword evidence="3 6" id="KW-0812">Transmembrane</keyword>
<feature type="domain" description="Major facilitator superfamily (MFS) profile" evidence="7">
    <location>
        <begin position="9"/>
        <end position="394"/>
    </location>
</feature>
<dbReference type="EMBL" id="CP042374">
    <property type="protein sequence ID" value="QEA33373.1"/>
    <property type="molecule type" value="Genomic_DNA"/>
</dbReference>
<evidence type="ECO:0000259" key="7">
    <source>
        <dbReference type="PROSITE" id="PS50850"/>
    </source>
</evidence>
<protein>
    <submittedName>
        <fullName evidence="8">MFS transporter</fullName>
    </submittedName>
</protein>
<keyword evidence="5 6" id="KW-0472">Membrane</keyword>
<dbReference type="Proteomes" id="UP000321332">
    <property type="component" value="Chromosome"/>
</dbReference>
<accession>A0AAE6IJZ1</accession>
<evidence type="ECO:0000313" key="8">
    <source>
        <dbReference type="EMBL" id="QEA33373.1"/>
    </source>
</evidence>
<dbReference type="AlphaFoldDB" id="A0AAE6IJZ1"/>
<evidence type="ECO:0000256" key="1">
    <source>
        <dbReference type="ARBA" id="ARBA00004651"/>
    </source>
</evidence>
<dbReference type="PANTHER" id="PTHR23523:SF2">
    <property type="entry name" value="2-NITROIMIDAZOLE TRANSPORTER"/>
    <property type="match status" value="1"/>
</dbReference>
<evidence type="ECO:0000256" key="4">
    <source>
        <dbReference type="ARBA" id="ARBA00022989"/>
    </source>
</evidence>
<feature type="transmembrane region" description="Helical" evidence="6">
    <location>
        <begin position="371"/>
        <end position="389"/>
    </location>
</feature>
<dbReference type="Pfam" id="PF07690">
    <property type="entry name" value="MFS_1"/>
    <property type="match status" value="1"/>
</dbReference>
<sequence length="397" mass="43319">MNRQYSKFLIPGIIVVGMVLRLPFTSIPPIISDIAKSQHVSVEQLGILTTVPLIAFAVFSSIVPKIAEKLGLERAFALMLLLMTIGSLMRIVNTPFLYFGTLLIGIGIAHMNVLLPSVVRTYFPSRIGPVTSIFVFSMGLATAVGSSLAAPITHATNWHVFVIILTLLLGLALLVWLPNVVFSNKNKAKRATLKSSTLPLTSTRVWQNKYAWMLLFFSGMQSAMFYVIMAWGPTMAIQSGLSATVAGLFVGINALIGLPFALIVPTIIAHFNSRQRQIFVASFSTIGIIGYVLLLVPQDTFGYWLTINLFIGVSTASLFPYVMATFGLKTSTPSQTAQLSGMAQSGGYLIAACGPALFGYGFIWFNSWKPQIIVITVLFIIMTIVIILVEKQDKILK</sequence>
<feature type="transmembrane region" description="Helical" evidence="6">
    <location>
        <begin position="278"/>
        <end position="296"/>
    </location>
</feature>
<dbReference type="PANTHER" id="PTHR23523">
    <property type="match status" value="1"/>
</dbReference>
<dbReference type="RefSeq" id="WP_014973683.1">
    <property type="nucleotide sequence ID" value="NZ_BPKR01000007.1"/>
</dbReference>
<name>A0AAE6IJZ1_LEUCA</name>
<dbReference type="Gene3D" id="1.20.1250.20">
    <property type="entry name" value="MFS general substrate transporter like domains"/>
    <property type="match status" value="2"/>
</dbReference>
<evidence type="ECO:0000256" key="5">
    <source>
        <dbReference type="ARBA" id="ARBA00023136"/>
    </source>
</evidence>
<feature type="transmembrane region" description="Helical" evidence="6">
    <location>
        <begin position="7"/>
        <end position="24"/>
    </location>
</feature>
<feature type="transmembrane region" description="Helical" evidence="6">
    <location>
        <begin position="131"/>
        <end position="152"/>
    </location>
</feature>
<keyword evidence="4 6" id="KW-1133">Transmembrane helix</keyword>
<organism evidence="8 9">
    <name type="scientific">Leuconostoc carnosum</name>
    <dbReference type="NCBI Taxonomy" id="1252"/>
    <lineage>
        <taxon>Bacteria</taxon>
        <taxon>Bacillati</taxon>
        <taxon>Bacillota</taxon>
        <taxon>Bacilli</taxon>
        <taxon>Lactobacillales</taxon>
        <taxon>Lactobacillaceae</taxon>
        <taxon>Leuconostoc</taxon>
    </lineage>
</organism>
<dbReference type="InterPro" id="IPR036259">
    <property type="entry name" value="MFS_trans_sf"/>
</dbReference>
<feature type="transmembrane region" description="Helical" evidence="6">
    <location>
        <begin position="243"/>
        <end position="271"/>
    </location>
</feature>
<dbReference type="GO" id="GO:0022857">
    <property type="term" value="F:transmembrane transporter activity"/>
    <property type="evidence" value="ECO:0007669"/>
    <property type="project" value="InterPro"/>
</dbReference>
<dbReference type="GeneID" id="61186899"/>
<feature type="transmembrane region" description="Helical" evidence="6">
    <location>
        <begin position="210"/>
        <end position="231"/>
    </location>
</feature>
<feature type="transmembrane region" description="Helical" evidence="6">
    <location>
        <begin position="75"/>
        <end position="92"/>
    </location>
</feature>
<feature type="transmembrane region" description="Helical" evidence="6">
    <location>
        <begin position="345"/>
        <end position="365"/>
    </location>
</feature>
<evidence type="ECO:0000256" key="6">
    <source>
        <dbReference type="SAM" id="Phobius"/>
    </source>
</evidence>
<gene>
    <name evidence="8" type="ORF">FGL89_04015</name>
</gene>
<reference evidence="8 9" key="1">
    <citation type="submission" date="2019-06" db="EMBL/GenBank/DDBJ databases">
        <title>Genome analyses of bacteria isolated from kimchi.</title>
        <authorList>
            <person name="Lee S."/>
            <person name="Ahn S."/>
            <person name="Roh S."/>
        </authorList>
    </citation>
    <scope>NUCLEOTIDE SEQUENCE [LARGE SCALE GENOMIC DNA]</scope>
    <source>
        <strain evidence="8 9">CBA3620</strain>
    </source>
</reference>
<dbReference type="SUPFAM" id="SSF103473">
    <property type="entry name" value="MFS general substrate transporter"/>
    <property type="match status" value="1"/>
</dbReference>
<dbReference type="InterPro" id="IPR020846">
    <property type="entry name" value="MFS_dom"/>
</dbReference>
<evidence type="ECO:0000256" key="3">
    <source>
        <dbReference type="ARBA" id="ARBA00022692"/>
    </source>
</evidence>
<feature type="transmembrane region" description="Helical" evidence="6">
    <location>
        <begin position="98"/>
        <end position="119"/>
    </location>
</feature>
<proteinExistence type="predicted"/>
<feature type="transmembrane region" description="Helical" evidence="6">
    <location>
        <begin position="44"/>
        <end position="63"/>
    </location>
</feature>
<feature type="transmembrane region" description="Helical" evidence="6">
    <location>
        <begin position="302"/>
        <end position="324"/>
    </location>
</feature>
<evidence type="ECO:0000256" key="2">
    <source>
        <dbReference type="ARBA" id="ARBA00022448"/>
    </source>
</evidence>
<dbReference type="PROSITE" id="PS50850">
    <property type="entry name" value="MFS"/>
    <property type="match status" value="1"/>
</dbReference>